<keyword evidence="1" id="KW-0853">WD repeat</keyword>
<feature type="repeat" description="WD" evidence="1">
    <location>
        <begin position="195"/>
        <end position="237"/>
    </location>
</feature>
<name>A0A6F9DX37_9ASCI</name>
<dbReference type="InterPro" id="IPR001680">
    <property type="entry name" value="WD40_rpt"/>
</dbReference>
<dbReference type="InterPro" id="IPR036322">
    <property type="entry name" value="WD40_repeat_dom_sf"/>
</dbReference>
<gene>
    <name evidence="2" type="primary">Wdr38-001</name>
</gene>
<dbReference type="PROSITE" id="PS50082">
    <property type="entry name" value="WD_REPEATS_2"/>
    <property type="match status" value="1"/>
</dbReference>
<reference evidence="2" key="1">
    <citation type="submission" date="2020-04" db="EMBL/GenBank/DDBJ databases">
        <authorList>
            <person name="Neveu A P."/>
        </authorList>
    </citation>
    <scope>NUCLEOTIDE SEQUENCE</scope>
    <source>
        <tissue evidence="2">Whole embryo</tissue>
    </source>
</reference>
<dbReference type="EMBL" id="LR791837">
    <property type="protein sequence ID" value="CAB3267699.1"/>
    <property type="molecule type" value="mRNA"/>
</dbReference>
<evidence type="ECO:0000256" key="1">
    <source>
        <dbReference type="PROSITE-ProRule" id="PRU00221"/>
    </source>
</evidence>
<organism evidence="2">
    <name type="scientific">Phallusia mammillata</name>
    <dbReference type="NCBI Taxonomy" id="59560"/>
    <lineage>
        <taxon>Eukaryota</taxon>
        <taxon>Metazoa</taxon>
        <taxon>Chordata</taxon>
        <taxon>Tunicata</taxon>
        <taxon>Ascidiacea</taxon>
        <taxon>Phlebobranchia</taxon>
        <taxon>Ascidiidae</taxon>
        <taxon>Phallusia</taxon>
    </lineage>
</organism>
<dbReference type="AlphaFoldDB" id="A0A6F9DX37"/>
<accession>A0A6F9DX37</accession>
<dbReference type="Pfam" id="PF00400">
    <property type="entry name" value="WD40"/>
    <property type="match status" value="1"/>
</dbReference>
<dbReference type="SMART" id="SM00320">
    <property type="entry name" value="WD40"/>
    <property type="match status" value="4"/>
</dbReference>
<evidence type="ECO:0000313" key="2">
    <source>
        <dbReference type="EMBL" id="CAB3267699.1"/>
    </source>
</evidence>
<dbReference type="Gene3D" id="2.130.10.10">
    <property type="entry name" value="YVTN repeat-like/Quinoprotein amine dehydrogenase"/>
    <property type="match status" value="3"/>
</dbReference>
<sequence>MFSSTPPQTRLHDDFGHIEGHAIVAKGLVTEICEKPPKAPSIEGSIKILKTIDVNCDAMCCKFSENCEKFAVGLANGDVKIYKASSGSSIYHLADEDTKSDRLPVTSVNFIPADVSTRGEMLIATYAGGMMKFWHVATCTCLQSIHEPRQILAASVCPSVSCIVTAGSTEQINIYDVETGQKTRVCEPSPNRLVMDGHRFRVFALKHHPLDDHTFLSGGWDDTIQVWDQREDHAIRRIYGPHICGDGIDINKKYNHILTASWRKDNVLQVWDLKSGTKLKTIPPDFSGDSMLYCCQWLGMEHMICGGTEKNMIRIVDKTTLATSGIVSDLPKGIYSVDHDRVRLASHPHSDATLIVATAGNQIYMLSNAPVRGSSSV</sequence>
<dbReference type="PANTHER" id="PTHR47822">
    <property type="entry name" value="CARBOHYDRATE BINDING DOMAIN CONTAINING PROTEIN"/>
    <property type="match status" value="1"/>
</dbReference>
<proteinExistence type="evidence at transcript level"/>
<dbReference type="InterPro" id="IPR015943">
    <property type="entry name" value="WD40/YVTN_repeat-like_dom_sf"/>
</dbReference>
<dbReference type="PANTHER" id="PTHR47822:SF2">
    <property type="entry name" value="F-BOX AND WD-40 DOMAIN PROTEIN 7"/>
    <property type="match status" value="1"/>
</dbReference>
<protein>
    <submittedName>
        <fullName evidence="2">WD repeat-containing protein 38</fullName>
    </submittedName>
</protein>
<dbReference type="SUPFAM" id="SSF50978">
    <property type="entry name" value="WD40 repeat-like"/>
    <property type="match status" value="1"/>
</dbReference>
<dbReference type="PROSITE" id="PS50294">
    <property type="entry name" value="WD_REPEATS_REGION"/>
    <property type="match status" value="1"/>
</dbReference>